<proteinExistence type="predicted"/>
<feature type="chain" id="PRO_5035166626" evidence="2">
    <location>
        <begin position="22"/>
        <end position="212"/>
    </location>
</feature>
<evidence type="ECO:0000313" key="4">
    <source>
        <dbReference type="Proteomes" id="UP000708208"/>
    </source>
</evidence>
<evidence type="ECO:0000256" key="1">
    <source>
        <dbReference type="SAM" id="Phobius"/>
    </source>
</evidence>
<accession>A0A8J2PT55</accession>
<evidence type="ECO:0000256" key="2">
    <source>
        <dbReference type="SAM" id="SignalP"/>
    </source>
</evidence>
<protein>
    <submittedName>
        <fullName evidence="3">Uncharacterized protein</fullName>
    </submittedName>
</protein>
<organism evidence="3 4">
    <name type="scientific">Allacma fusca</name>
    <dbReference type="NCBI Taxonomy" id="39272"/>
    <lineage>
        <taxon>Eukaryota</taxon>
        <taxon>Metazoa</taxon>
        <taxon>Ecdysozoa</taxon>
        <taxon>Arthropoda</taxon>
        <taxon>Hexapoda</taxon>
        <taxon>Collembola</taxon>
        <taxon>Symphypleona</taxon>
        <taxon>Sminthuridae</taxon>
        <taxon>Allacma</taxon>
    </lineage>
</organism>
<reference evidence="3" key="1">
    <citation type="submission" date="2021-06" db="EMBL/GenBank/DDBJ databases">
        <authorList>
            <person name="Hodson N. C."/>
            <person name="Mongue J. A."/>
            <person name="Jaron S. K."/>
        </authorList>
    </citation>
    <scope>NUCLEOTIDE SEQUENCE</scope>
</reference>
<gene>
    <name evidence="3" type="ORF">AFUS01_LOCUS36876</name>
</gene>
<evidence type="ECO:0000313" key="3">
    <source>
        <dbReference type="EMBL" id="CAG7826841.1"/>
    </source>
</evidence>
<keyword evidence="1" id="KW-0812">Transmembrane</keyword>
<sequence>MAKLCVVLLFVLLYSIQKGQCSNTTEATKLDTTLTTEKATPSSETIQSVTLDSTLNPILLEDKSESRDFGISLFIGGTLVAILIVPILLLVLLVLFAPVPGLFFPQGTLPGVNNGVLVAGRQLTTKLMDKLTPENMEAFRGMMESDICVQRISCEIMKASKELKMDRWLYGIMNDIPVGQSLKRKITRGAQFTRNCRRFSCDPLSSMWSVFT</sequence>
<keyword evidence="1" id="KW-1133">Transmembrane helix</keyword>
<feature type="transmembrane region" description="Helical" evidence="1">
    <location>
        <begin position="69"/>
        <end position="96"/>
    </location>
</feature>
<dbReference type="OrthoDB" id="10658074at2759"/>
<comment type="caution">
    <text evidence="3">The sequence shown here is derived from an EMBL/GenBank/DDBJ whole genome shotgun (WGS) entry which is preliminary data.</text>
</comment>
<keyword evidence="1" id="KW-0472">Membrane</keyword>
<dbReference type="Proteomes" id="UP000708208">
    <property type="component" value="Unassembled WGS sequence"/>
</dbReference>
<dbReference type="EMBL" id="CAJVCH010541294">
    <property type="protein sequence ID" value="CAG7826841.1"/>
    <property type="molecule type" value="Genomic_DNA"/>
</dbReference>
<feature type="signal peptide" evidence="2">
    <location>
        <begin position="1"/>
        <end position="21"/>
    </location>
</feature>
<keyword evidence="4" id="KW-1185">Reference proteome</keyword>
<name>A0A8J2PT55_9HEXA</name>
<dbReference type="AlphaFoldDB" id="A0A8J2PT55"/>
<keyword evidence="2" id="KW-0732">Signal</keyword>